<comment type="caution">
    <text evidence="1">The sequence shown here is derived from an EMBL/GenBank/DDBJ whole genome shotgun (WGS) entry which is preliminary data.</text>
</comment>
<gene>
    <name evidence="1" type="ORF">SDC9_126324</name>
</gene>
<protein>
    <submittedName>
        <fullName evidence="1">Uncharacterized protein</fullName>
    </submittedName>
</protein>
<reference evidence="1" key="1">
    <citation type="submission" date="2019-08" db="EMBL/GenBank/DDBJ databases">
        <authorList>
            <person name="Kucharzyk K."/>
            <person name="Murdoch R.W."/>
            <person name="Higgins S."/>
            <person name="Loffler F."/>
        </authorList>
    </citation>
    <scope>NUCLEOTIDE SEQUENCE</scope>
</reference>
<proteinExistence type="predicted"/>
<evidence type="ECO:0000313" key="1">
    <source>
        <dbReference type="EMBL" id="MPM79291.1"/>
    </source>
</evidence>
<organism evidence="1">
    <name type="scientific">bioreactor metagenome</name>
    <dbReference type="NCBI Taxonomy" id="1076179"/>
    <lineage>
        <taxon>unclassified sequences</taxon>
        <taxon>metagenomes</taxon>
        <taxon>ecological metagenomes</taxon>
    </lineage>
</organism>
<dbReference type="AlphaFoldDB" id="A0A645CQU1"/>
<sequence length="155" mass="17965">MPSYGCRLQDIVVHIFGLFNLRFQTDITPDYKAALIKQQCRQKAAHSAVSIVEWMDAEKIIDKYWYQDQRIDSSVINCLAEARADFRHRFRGLVWRKWGEPCPCVSVCMGFSDIVLNVFEPTTDLAPRVAIKHAMKLQNIIWCDRDVLMILMNGV</sequence>
<accession>A0A645CQU1</accession>
<dbReference type="EMBL" id="VSSQ01029244">
    <property type="protein sequence ID" value="MPM79291.1"/>
    <property type="molecule type" value="Genomic_DNA"/>
</dbReference>
<name>A0A645CQU1_9ZZZZ</name>